<feature type="transmembrane region" description="Helical" evidence="6">
    <location>
        <begin position="194"/>
        <end position="216"/>
    </location>
</feature>
<evidence type="ECO:0000256" key="4">
    <source>
        <dbReference type="ARBA" id="ARBA00022989"/>
    </source>
</evidence>
<gene>
    <name evidence="7" type="ORF">A8708_24790</name>
</gene>
<organism evidence="7 8">
    <name type="scientific">Paenibacillus oryzisoli</name>
    <dbReference type="NCBI Taxonomy" id="1850517"/>
    <lineage>
        <taxon>Bacteria</taxon>
        <taxon>Bacillati</taxon>
        <taxon>Bacillota</taxon>
        <taxon>Bacilli</taxon>
        <taxon>Bacillales</taxon>
        <taxon>Paenibacillaceae</taxon>
        <taxon>Paenibacillus</taxon>
    </lineage>
</organism>
<accession>A0A197ZY58</accession>
<dbReference type="GO" id="GO:0016020">
    <property type="term" value="C:membrane"/>
    <property type="evidence" value="ECO:0007669"/>
    <property type="project" value="UniProtKB-SubCell"/>
</dbReference>
<comment type="caution">
    <text evidence="7">The sequence shown here is derived from an EMBL/GenBank/DDBJ whole genome shotgun (WGS) entry which is preliminary data.</text>
</comment>
<proteinExistence type="inferred from homology"/>
<keyword evidence="3 6" id="KW-0812">Transmembrane</keyword>
<evidence type="ECO:0008006" key="9">
    <source>
        <dbReference type="Google" id="ProtNLM"/>
    </source>
</evidence>
<evidence type="ECO:0000256" key="5">
    <source>
        <dbReference type="ARBA" id="ARBA00023136"/>
    </source>
</evidence>
<feature type="transmembrane region" description="Helical" evidence="6">
    <location>
        <begin position="6"/>
        <end position="29"/>
    </location>
</feature>
<dbReference type="InterPro" id="IPR022301">
    <property type="entry name" value="Integral_membrane_YjbE"/>
</dbReference>
<comment type="subcellular location">
    <subcellularLocation>
        <location evidence="1">Membrane</location>
        <topology evidence="1">Multi-pass membrane protein</topology>
    </subcellularLocation>
</comment>
<sequence>MIDALLLFLQIMLINIVLSGDNAVVIALASKNLPLEQRKLAIWWGAFGAIALRLILTLVAVSLLSIPFIQAGGSILLLWIAIKLLTDEDGHSNVKEASTLGKAIWTIIVADFVMSLDNVLAIAAKGNGNNTVIILGIGLSIPIIIWGSTLVMNLLQKYPILVFIGAGILGYTAGEMFVKDEKMIDWLLHDYEFLHIWIPIMATVVVIASGVIAKGVRMFQLKTRNE</sequence>
<evidence type="ECO:0000256" key="1">
    <source>
        <dbReference type="ARBA" id="ARBA00004141"/>
    </source>
</evidence>
<keyword evidence="4 6" id="KW-1133">Transmembrane helix</keyword>
<feature type="transmembrane region" description="Helical" evidence="6">
    <location>
        <begin position="41"/>
        <end position="60"/>
    </location>
</feature>
<dbReference type="PANTHER" id="PTHR30238:SF4">
    <property type="entry name" value="SLL1022 PROTEIN"/>
    <property type="match status" value="1"/>
</dbReference>
<name>A0A197ZY58_9BACL</name>
<evidence type="ECO:0000313" key="7">
    <source>
        <dbReference type="EMBL" id="OAS13668.1"/>
    </source>
</evidence>
<comment type="similarity">
    <text evidence="2">Belongs to the TerC family.</text>
</comment>
<dbReference type="NCBIfam" id="TIGR03717">
    <property type="entry name" value="R_switched_YjbE"/>
    <property type="match status" value="1"/>
</dbReference>
<feature type="transmembrane region" description="Helical" evidence="6">
    <location>
        <begin position="130"/>
        <end position="151"/>
    </location>
</feature>
<dbReference type="Proteomes" id="UP000078454">
    <property type="component" value="Unassembled WGS sequence"/>
</dbReference>
<dbReference type="Pfam" id="PF03741">
    <property type="entry name" value="TerC"/>
    <property type="match status" value="1"/>
</dbReference>
<feature type="transmembrane region" description="Helical" evidence="6">
    <location>
        <begin position="158"/>
        <end position="174"/>
    </location>
</feature>
<dbReference type="AlphaFoldDB" id="A0A197ZY58"/>
<dbReference type="RefSeq" id="WP_068670747.1">
    <property type="nucleotide sequence ID" value="NZ_LYPB01000092.1"/>
</dbReference>
<protein>
    <recommendedName>
        <fullName evidence="9">Tellurium resistance protein TerC</fullName>
    </recommendedName>
</protein>
<dbReference type="PANTHER" id="PTHR30238">
    <property type="entry name" value="MEMBRANE BOUND PREDICTED REDOX MODULATOR"/>
    <property type="match status" value="1"/>
</dbReference>
<keyword evidence="8" id="KW-1185">Reference proteome</keyword>
<evidence type="ECO:0000256" key="6">
    <source>
        <dbReference type="SAM" id="Phobius"/>
    </source>
</evidence>
<feature type="transmembrane region" description="Helical" evidence="6">
    <location>
        <begin position="103"/>
        <end position="124"/>
    </location>
</feature>
<evidence type="ECO:0000313" key="8">
    <source>
        <dbReference type="Proteomes" id="UP000078454"/>
    </source>
</evidence>
<dbReference type="OrthoDB" id="5295733at2"/>
<dbReference type="EMBL" id="LYPB01000092">
    <property type="protein sequence ID" value="OAS13668.1"/>
    <property type="molecule type" value="Genomic_DNA"/>
</dbReference>
<dbReference type="STRING" id="1850517.A8708_24790"/>
<dbReference type="InterPro" id="IPR005496">
    <property type="entry name" value="Integral_membrane_TerC"/>
</dbReference>
<evidence type="ECO:0000256" key="3">
    <source>
        <dbReference type="ARBA" id="ARBA00022692"/>
    </source>
</evidence>
<keyword evidence="5 6" id="KW-0472">Membrane</keyword>
<evidence type="ECO:0000256" key="2">
    <source>
        <dbReference type="ARBA" id="ARBA00007511"/>
    </source>
</evidence>
<reference evidence="7 8" key="1">
    <citation type="submission" date="2016-05" db="EMBL/GenBank/DDBJ databases">
        <title>Paenibacillus sp. 1ZS3-15 nov., isolated from the rhizosphere soil.</title>
        <authorList>
            <person name="Zhang X.X."/>
            <person name="Zhang J."/>
        </authorList>
    </citation>
    <scope>NUCLEOTIDE SEQUENCE [LARGE SCALE GENOMIC DNA]</scope>
    <source>
        <strain evidence="7 8">1ZS3-15</strain>
    </source>
</reference>